<dbReference type="Pfam" id="PF00172">
    <property type="entry name" value="Zn_clus"/>
    <property type="match status" value="1"/>
</dbReference>
<feature type="compositionally biased region" description="Basic residues" evidence="5">
    <location>
        <begin position="103"/>
        <end position="113"/>
    </location>
</feature>
<evidence type="ECO:0000313" key="8">
    <source>
        <dbReference type="Proteomes" id="UP001138500"/>
    </source>
</evidence>
<dbReference type="PROSITE" id="PS00463">
    <property type="entry name" value="ZN2_CY6_FUNGAL_1"/>
    <property type="match status" value="1"/>
</dbReference>
<name>A0A9W7SVK2_9PEZI</name>
<reference evidence="7 8" key="1">
    <citation type="journal article" date="2018" name="IMA Fungus">
        <title>IMA Genome-F 10: Nine draft genome sequences of Claviceps purpurea s.lat., including C. arundinis, C. humidiphila, and C. cf. spartinae, pseudomolecules for the pitch canker pathogen Fusarium circinatum, draft genome of Davidsoniella eucalypti, Grosmannia galeiformis, Quambalaria eucalypti, and Teratosphaeria destructans.</title>
        <authorList>
            <person name="Wingfield B.D."/>
            <person name="Liu M."/>
            <person name="Nguyen H.D."/>
            <person name="Lane F.A."/>
            <person name="Morgan S.W."/>
            <person name="De Vos L."/>
            <person name="Wilken P.M."/>
            <person name="Duong T.A."/>
            <person name="Aylward J."/>
            <person name="Coetzee M.P."/>
            <person name="Dadej K."/>
            <person name="De Beer Z.W."/>
            <person name="Findlay W."/>
            <person name="Havenga M."/>
            <person name="Kolarik M."/>
            <person name="Menzies J.G."/>
            <person name="Naidoo K."/>
            <person name="Pochopski O."/>
            <person name="Shoukouhi P."/>
            <person name="Santana Q.C."/>
            <person name="Seifert K.A."/>
            <person name="Soal N."/>
            <person name="Steenkamp E.T."/>
            <person name="Tatham C.T."/>
            <person name="van der Nest M.A."/>
            <person name="Wingfield M.J."/>
        </authorList>
    </citation>
    <scope>NUCLEOTIDE SEQUENCE [LARGE SCALE GENOMIC DNA]</scope>
    <source>
        <strain evidence="7">CMW44962</strain>
    </source>
</reference>
<dbReference type="InterPro" id="IPR001138">
    <property type="entry name" value="Zn2Cys6_DnaBD"/>
</dbReference>
<accession>A0A9W7SVK2</accession>
<evidence type="ECO:0000256" key="2">
    <source>
        <dbReference type="ARBA" id="ARBA00023125"/>
    </source>
</evidence>
<keyword evidence="4" id="KW-0539">Nucleus</keyword>
<evidence type="ECO:0000256" key="3">
    <source>
        <dbReference type="ARBA" id="ARBA00023163"/>
    </source>
</evidence>
<evidence type="ECO:0000256" key="1">
    <source>
        <dbReference type="ARBA" id="ARBA00023015"/>
    </source>
</evidence>
<evidence type="ECO:0000259" key="6">
    <source>
        <dbReference type="PROSITE" id="PS50048"/>
    </source>
</evidence>
<dbReference type="EMBL" id="RIBY02001090">
    <property type="protein sequence ID" value="KAH9833359.1"/>
    <property type="molecule type" value="Genomic_DNA"/>
</dbReference>
<dbReference type="PANTHER" id="PTHR31069">
    <property type="entry name" value="OLEATE-ACTIVATED TRANSCRIPTION FACTOR 1-RELATED"/>
    <property type="match status" value="1"/>
</dbReference>
<feature type="compositionally biased region" description="Low complexity" evidence="5">
    <location>
        <begin position="28"/>
        <end position="40"/>
    </location>
</feature>
<dbReference type="PROSITE" id="PS50048">
    <property type="entry name" value="ZN2_CY6_FUNGAL_2"/>
    <property type="match status" value="1"/>
</dbReference>
<dbReference type="GO" id="GO:0008270">
    <property type="term" value="F:zinc ion binding"/>
    <property type="evidence" value="ECO:0007669"/>
    <property type="project" value="InterPro"/>
</dbReference>
<gene>
    <name evidence="7" type="ORF">Tdes44962_MAKER08782</name>
</gene>
<feature type="compositionally biased region" description="Low complexity" evidence="5">
    <location>
        <begin position="427"/>
        <end position="450"/>
    </location>
</feature>
<dbReference type="GO" id="GO:0003677">
    <property type="term" value="F:DNA binding"/>
    <property type="evidence" value="ECO:0007669"/>
    <property type="project" value="UniProtKB-KW"/>
</dbReference>
<dbReference type="InterPro" id="IPR004330">
    <property type="entry name" value="FAR1_DNA_bnd_dom"/>
</dbReference>
<feature type="compositionally biased region" description="Acidic residues" evidence="5">
    <location>
        <begin position="162"/>
        <end position="181"/>
    </location>
</feature>
<keyword evidence="3" id="KW-0804">Transcription</keyword>
<keyword evidence="2 7" id="KW-0238">DNA-binding</keyword>
<evidence type="ECO:0000313" key="7">
    <source>
        <dbReference type="EMBL" id="KAH9833359.1"/>
    </source>
</evidence>
<dbReference type="CDD" id="cd00067">
    <property type="entry name" value="GAL4"/>
    <property type="match status" value="1"/>
</dbReference>
<dbReference type="SMART" id="SM00066">
    <property type="entry name" value="GAL4"/>
    <property type="match status" value="1"/>
</dbReference>
<dbReference type="SUPFAM" id="SSF57701">
    <property type="entry name" value="Zn2/Cys6 DNA-binding domain"/>
    <property type="match status" value="1"/>
</dbReference>
<evidence type="ECO:0000256" key="5">
    <source>
        <dbReference type="SAM" id="MobiDB-lite"/>
    </source>
</evidence>
<feature type="compositionally biased region" description="Low complexity" evidence="5">
    <location>
        <begin position="458"/>
        <end position="470"/>
    </location>
</feature>
<feature type="domain" description="Zn(2)-C6 fungal-type" evidence="6">
    <location>
        <begin position="381"/>
        <end position="411"/>
    </location>
</feature>
<evidence type="ECO:0000256" key="4">
    <source>
        <dbReference type="ARBA" id="ARBA00023242"/>
    </source>
</evidence>
<feature type="region of interest" description="Disordered" evidence="5">
    <location>
        <begin position="417"/>
        <end position="479"/>
    </location>
</feature>
<feature type="compositionally biased region" description="Basic and acidic residues" evidence="5">
    <location>
        <begin position="141"/>
        <end position="152"/>
    </location>
</feature>
<proteinExistence type="predicted"/>
<dbReference type="GO" id="GO:0000981">
    <property type="term" value="F:DNA-binding transcription factor activity, RNA polymerase II-specific"/>
    <property type="evidence" value="ECO:0007669"/>
    <property type="project" value="InterPro"/>
</dbReference>
<feature type="compositionally biased region" description="Low complexity" evidence="5">
    <location>
        <begin position="72"/>
        <end position="101"/>
    </location>
</feature>
<protein>
    <submittedName>
        <fullName evidence="7">FAR1 DNA-binding domain</fullName>
    </submittedName>
</protein>
<dbReference type="PANTHER" id="PTHR31069:SF32">
    <property type="entry name" value="ARGININE METABOLISM REGULATION PROTEIN II"/>
    <property type="match status" value="1"/>
</dbReference>
<reference evidence="7 8" key="2">
    <citation type="journal article" date="2021" name="Curr. Genet.">
        <title>Genetic response to nitrogen starvation in the aggressive Eucalyptus foliar pathogen Teratosphaeria destructans.</title>
        <authorList>
            <person name="Havenga M."/>
            <person name="Wingfield B.D."/>
            <person name="Wingfield M.J."/>
            <person name="Dreyer L.L."/>
            <person name="Roets F."/>
            <person name="Aylward J."/>
        </authorList>
    </citation>
    <scope>NUCLEOTIDE SEQUENCE [LARGE SCALE GENOMIC DNA]</scope>
    <source>
        <strain evidence="7">CMW44962</strain>
    </source>
</reference>
<feature type="region of interest" description="Disordered" evidence="5">
    <location>
        <begin position="1"/>
        <end position="200"/>
    </location>
</feature>
<comment type="caution">
    <text evidence="7">The sequence shown here is derived from an EMBL/GenBank/DDBJ whole genome shotgun (WGS) entry which is preliminary data.</text>
</comment>
<dbReference type="Gene3D" id="4.10.240.10">
    <property type="entry name" value="Zn(2)-C6 fungal-type DNA-binding domain"/>
    <property type="match status" value="1"/>
</dbReference>
<dbReference type="InterPro" id="IPR036864">
    <property type="entry name" value="Zn2-C6_fun-type_DNA-bd_sf"/>
</dbReference>
<keyword evidence="1" id="KW-0805">Transcription regulation</keyword>
<dbReference type="InterPro" id="IPR050675">
    <property type="entry name" value="OAF3"/>
</dbReference>
<keyword evidence="8" id="KW-1185">Reference proteome</keyword>
<dbReference type="AlphaFoldDB" id="A0A9W7SVK2"/>
<organism evidence="7 8">
    <name type="scientific">Teratosphaeria destructans</name>
    <dbReference type="NCBI Taxonomy" id="418781"/>
    <lineage>
        <taxon>Eukaryota</taxon>
        <taxon>Fungi</taxon>
        <taxon>Dikarya</taxon>
        <taxon>Ascomycota</taxon>
        <taxon>Pezizomycotina</taxon>
        <taxon>Dothideomycetes</taxon>
        <taxon>Dothideomycetidae</taxon>
        <taxon>Mycosphaerellales</taxon>
        <taxon>Teratosphaeriaceae</taxon>
        <taxon>Teratosphaeria</taxon>
    </lineage>
</organism>
<dbReference type="OrthoDB" id="2943660at2759"/>
<dbReference type="Pfam" id="PF03101">
    <property type="entry name" value="FAR1"/>
    <property type="match status" value="1"/>
</dbReference>
<dbReference type="Proteomes" id="UP001138500">
    <property type="component" value="Unassembled WGS sequence"/>
</dbReference>
<feature type="compositionally biased region" description="Low complexity" evidence="5">
    <location>
        <begin position="50"/>
        <end position="62"/>
    </location>
</feature>
<feature type="region of interest" description="Disordered" evidence="5">
    <location>
        <begin position="566"/>
        <end position="586"/>
    </location>
</feature>
<sequence>MNQQNGYSAYPPPPPQQFAYGASPYPPQQQTQYAFPAQQQSTPQAPHTYQPSQNQAQQQPAPYFRSFSGADSLPAQQQYQQAPQQQLQQQHQSTAQPTPSQRRQGKQPARRKNAQQQPQNAETPAGPGAPGPDINNEDLEEQLREALGRENEPQEDGNQQQNEDDNDEDEDENHDEGDENEPIFNLPPPPEGNYPSGDDLEKSIHAWSLEHGYEMVRRASKKNAAGAIYKRYYHCSKHGKLANTGKLTEQTRVRVRRKSNRMGCPMSLAAVAVDPSNPAGEWQIRHRKTHHNHGPLDAVTMAGHRRRARMGGVEKAVDGLFAIGTPTAQVLTFLQRTNPDGLFTRTDVANMKLKFKKYGTCQHIPNQFSKDPDKTAGLPSACLSCRAKKTRCDSQRPVCGTCMNNGMRCEYDHQPGEVGPAHQRANAPSSAQATPARQQTQAVATAPTPTDSGDGAMTSTTANAATTSRTRNQRGPTELAKNREQANQILQDLQNFQNEYVKPKRLDINSSTVEILAQSSCGNGDSYKSVPPLTRTTDWQAFSEAFVEASLKENTNDVLIGEKTEPVRPIGHAPGESDLNTGARGGGNGEIDVEDWNEYIKQLAIFNRRNQALLGALWGSLSPSFRTRVQGFRYASQAWHALLEMCYPRGSDQAWRLYNEMCNITLESCGGSIMDYSSSLQTKYAEFCRLRLSTQYPHDKGERYNPRMLNTPNAGPSTPNGQHKNLIGTGGDVLSEEAVCFLFLRNLGPTYSRWVEQLCMTSNIAGFGTGFKLSLRDLIKRAEELDGMRQGGRISGAHG</sequence>